<evidence type="ECO:0000259" key="5">
    <source>
        <dbReference type="PROSITE" id="PS50931"/>
    </source>
</evidence>
<evidence type="ECO:0000256" key="4">
    <source>
        <dbReference type="ARBA" id="ARBA00023163"/>
    </source>
</evidence>
<dbReference type="InterPro" id="IPR005119">
    <property type="entry name" value="LysR_subst-bd"/>
</dbReference>
<protein>
    <submittedName>
        <fullName evidence="6">LysR substrate-binding domain-containing protein</fullName>
    </submittedName>
</protein>
<accession>A0ABW1W462</accession>
<comment type="caution">
    <text evidence="6">The sequence shown here is derived from an EMBL/GenBank/DDBJ whole genome shotgun (WGS) entry which is preliminary data.</text>
</comment>
<feature type="domain" description="HTH lysR-type" evidence="5">
    <location>
        <begin position="3"/>
        <end position="60"/>
    </location>
</feature>
<dbReference type="Gene3D" id="1.10.10.10">
    <property type="entry name" value="Winged helix-like DNA-binding domain superfamily/Winged helix DNA-binding domain"/>
    <property type="match status" value="1"/>
</dbReference>
<evidence type="ECO:0000256" key="3">
    <source>
        <dbReference type="ARBA" id="ARBA00023125"/>
    </source>
</evidence>
<evidence type="ECO:0000313" key="7">
    <source>
        <dbReference type="Proteomes" id="UP001596230"/>
    </source>
</evidence>
<keyword evidence="4" id="KW-0804">Transcription</keyword>
<dbReference type="InterPro" id="IPR000847">
    <property type="entry name" value="LysR_HTH_N"/>
</dbReference>
<dbReference type="SUPFAM" id="SSF53850">
    <property type="entry name" value="Periplasmic binding protein-like II"/>
    <property type="match status" value="1"/>
</dbReference>
<dbReference type="PANTHER" id="PTHR30537:SF20">
    <property type="entry name" value="TRANSCRIPTIONAL REGULATORY PROTEIN"/>
    <property type="match status" value="1"/>
</dbReference>
<keyword evidence="3" id="KW-0238">DNA-binding</keyword>
<dbReference type="PANTHER" id="PTHR30537">
    <property type="entry name" value="HTH-TYPE TRANSCRIPTIONAL REGULATOR"/>
    <property type="match status" value="1"/>
</dbReference>
<dbReference type="Proteomes" id="UP001596230">
    <property type="component" value="Unassembled WGS sequence"/>
</dbReference>
<dbReference type="InterPro" id="IPR036388">
    <property type="entry name" value="WH-like_DNA-bd_sf"/>
</dbReference>
<dbReference type="SUPFAM" id="SSF46785">
    <property type="entry name" value="Winged helix' DNA-binding domain"/>
    <property type="match status" value="1"/>
</dbReference>
<organism evidence="6 7">
    <name type="scientific">Tatumella terrea</name>
    <dbReference type="NCBI Taxonomy" id="419007"/>
    <lineage>
        <taxon>Bacteria</taxon>
        <taxon>Pseudomonadati</taxon>
        <taxon>Pseudomonadota</taxon>
        <taxon>Gammaproteobacteria</taxon>
        <taxon>Enterobacterales</taxon>
        <taxon>Erwiniaceae</taxon>
        <taxon>Tatumella</taxon>
    </lineage>
</organism>
<dbReference type="InterPro" id="IPR036390">
    <property type="entry name" value="WH_DNA-bd_sf"/>
</dbReference>
<evidence type="ECO:0000256" key="1">
    <source>
        <dbReference type="ARBA" id="ARBA00009437"/>
    </source>
</evidence>
<dbReference type="InterPro" id="IPR058163">
    <property type="entry name" value="LysR-type_TF_proteobact-type"/>
</dbReference>
<evidence type="ECO:0000256" key="2">
    <source>
        <dbReference type="ARBA" id="ARBA00023015"/>
    </source>
</evidence>
<dbReference type="Gene3D" id="3.40.190.290">
    <property type="match status" value="1"/>
</dbReference>
<dbReference type="Pfam" id="PF00126">
    <property type="entry name" value="HTH_1"/>
    <property type="match status" value="1"/>
</dbReference>
<reference evidence="7" key="1">
    <citation type="journal article" date="2019" name="Int. J. Syst. Evol. Microbiol.">
        <title>The Global Catalogue of Microorganisms (GCM) 10K type strain sequencing project: providing services to taxonomists for standard genome sequencing and annotation.</title>
        <authorList>
            <consortium name="The Broad Institute Genomics Platform"/>
            <consortium name="The Broad Institute Genome Sequencing Center for Infectious Disease"/>
            <person name="Wu L."/>
            <person name="Ma J."/>
        </authorList>
    </citation>
    <scope>NUCLEOTIDE SEQUENCE [LARGE SCALE GENOMIC DNA]</scope>
    <source>
        <strain evidence="7">CGMCC 1.18518</strain>
    </source>
</reference>
<keyword evidence="7" id="KW-1185">Reference proteome</keyword>
<dbReference type="Pfam" id="PF03466">
    <property type="entry name" value="LysR_substrate"/>
    <property type="match status" value="1"/>
</dbReference>
<comment type="similarity">
    <text evidence="1">Belongs to the LysR transcriptional regulatory family.</text>
</comment>
<gene>
    <name evidence="6" type="ORF">ACFP9W_16110</name>
</gene>
<dbReference type="PROSITE" id="PS50931">
    <property type="entry name" value="HTH_LYSR"/>
    <property type="match status" value="1"/>
</dbReference>
<name>A0ABW1W462_9GAMM</name>
<sequence length="307" mass="34156">MKVTLEDMRIWIAVVDSGSITAAAAQLDMTSSTVSRTLSRLERKLETALMLRTTRRMALTPEGTLFLQRAREIVSAMESAEDELAIRRETPAGRLRINTAPSFMQHVIVPFIGGFMEKYPQIEPELATDDLPIDLLEQQTDIAIRMGVLPDSGIHARLLGYSPLRLFASPDYLRRYGMPRHSDQLSQHRTLGFTQPAVHNHWPLLTAQNELLQVTPTLRASSGETILQLAIAGQGIARLSDFASASALRQGLLVPVLENVLHPMHLPVHAVYYRNASLAVRVRCFLDYLQQTVHQHGLLVNASPSVS</sequence>
<dbReference type="EMBL" id="JBHSUB010000019">
    <property type="protein sequence ID" value="MFC6379576.1"/>
    <property type="molecule type" value="Genomic_DNA"/>
</dbReference>
<dbReference type="RefSeq" id="WP_212714440.1">
    <property type="nucleotide sequence ID" value="NZ_JBHSUB010000019.1"/>
</dbReference>
<evidence type="ECO:0000313" key="6">
    <source>
        <dbReference type="EMBL" id="MFC6379576.1"/>
    </source>
</evidence>
<keyword evidence="2" id="KW-0805">Transcription regulation</keyword>
<proteinExistence type="inferred from homology"/>